<sequence>MRVPSTLIHQLKQLLSPLVPLQREKIIKWRVLDLVHGLEVVKATSKAMCALEKEHAWIQALVEQDQRTWPNEPTIVAGEHRSARQEQSPAPATPPVAFKDENAHLVPINTLESMTIRSVGDDAFLLPSSSPAARDDPPLPLPSTDLQIRSSTGTGPTGILSLPLELRKKMYSHLLTVDIISAEEEATTVLPGDGFGSSLGIHTEILRANRQIYAEAMEVLYGANDWLLVSLEDENTFRATFKELDMPQRPGINASRRLAPFMEIRISIGRQFGHDCHRRRGRRLEKFPSKNHRPKLILDLASFQRLCIQRISKTTFFREGTHLQVWHHSYHPDEPKHTARDRSQVEMMIGRMDGKGVTRWHLNRAGDDPPRLAHQAIAYITSAPSLHETRPQTPHHIFQHVNIIARLAGKAAIKNDDRGVRFQAMECLRYVHAATLDWRDRQPHGIAPSIREVFSHIARVTTPLVLRGIEITIAMGNTAQAQNAAGLLQHVLWNDAYLPTDPKLLCMTLHELACVSFLEAKMHQKQGHVPAVTSCMIRLFARWSPRMTAFDTAMQWREFFLEEAPHVLRVVERKRREIERYNYQVTYLPMLEMSVEQFLTIEGVEKKKMIEGLLVHALDFRLHNWLFPKHHIDAVGPCWVWPWSEAWLEE</sequence>
<protein>
    <submittedName>
        <fullName evidence="2">Uncharacterized protein</fullName>
    </submittedName>
</protein>
<reference evidence="2" key="1">
    <citation type="journal article" date="2023" name="Genome Biol. Evol.">
        <title>First Whole Genome Sequence and Flow Cytometry Genome Size Data for the Lichen-Forming Fungus Ramalina farinacea (Ascomycota).</title>
        <authorList>
            <person name="Llewellyn T."/>
            <person name="Mian S."/>
            <person name="Hill R."/>
            <person name="Leitch I.J."/>
            <person name="Gaya E."/>
        </authorList>
    </citation>
    <scope>NUCLEOTIDE SEQUENCE</scope>
    <source>
        <strain evidence="2">LIQ254RAFAR</strain>
    </source>
</reference>
<comment type="caution">
    <text evidence="2">The sequence shown here is derived from an EMBL/GenBank/DDBJ whole genome shotgun (WGS) entry which is preliminary data.</text>
</comment>
<feature type="region of interest" description="Disordered" evidence="1">
    <location>
        <begin position="127"/>
        <end position="154"/>
    </location>
</feature>
<accession>A0AA43QU57</accession>
<keyword evidence="3" id="KW-1185">Reference proteome</keyword>
<dbReference type="Proteomes" id="UP001161017">
    <property type="component" value="Unassembled WGS sequence"/>
</dbReference>
<name>A0AA43QU57_9LECA</name>
<organism evidence="2 3">
    <name type="scientific">Ramalina farinacea</name>
    <dbReference type="NCBI Taxonomy" id="258253"/>
    <lineage>
        <taxon>Eukaryota</taxon>
        <taxon>Fungi</taxon>
        <taxon>Dikarya</taxon>
        <taxon>Ascomycota</taxon>
        <taxon>Pezizomycotina</taxon>
        <taxon>Lecanoromycetes</taxon>
        <taxon>OSLEUM clade</taxon>
        <taxon>Lecanoromycetidae</taxon>
        <taxon>Lecanorales</taxon>
        <taxon>Lecanorineae</taxon>
        <taxon>Ramalinaceae</taxon>
        <taxon>Ramalina</taxon>
    </lineage>
</organism>
<evidence type="ECO:0000256" key="1">
    <source>
        <dbReference type="SAM" id="MobiDB-lite"/>
    </source>
</evidence>
<dbReference type="AlphaFoldDB" id="A0AA43QU57"/>
<dbReference type="EMBL" id="JAPUFD010000020">
    <property type="protein sequence ID" value="MDI1492696.1"/>
    <property type="molecule type" value="Genomic_DNA"/>
</dbReference>
<gene>
    <name evidence="2" type="ORF">OHK93_004478</name>
</gene>
<evidence type="ECO:0000313" key="2">
    <source>
        <dbReference type="EMBL" id="MDI1492696.1"/>
    </source>
</evidence>
<evidence type="ECO:0000313" key="3">
    <source>
        <dbReference type="Proteomes" id="UP001161017"/>
    </source>
</evidence>
<proteinExistence type="predicted"/>
<feature type="compositionally biased region" description="Polar residues" evidence="1">
    <location>
        <begin position="144"/>
        <end position="154"/>
    </location>
</feature>